<keyword evidence="3" id="KW-1185">Reference proteome</keyword>
<feature type="region of interest" description="Disordered" evidence="1">
    <location>
        <begin position="504"/>
        <end position="530"/>
    </location>
</feature>
<feature type="compositionally biased region" description="Polar residues" evidence="1">
    <location>
        <begin position="802"/>
        <end position="811"/>
    </location>
</feature>
<feature type="region of interest" description="Disordered" evidence="1">
    <location>
        <begin position="591"/>
        <end position="616"/>
    </location>
</feature>
<feature type="region of interest" description="Disordered" evidence="1">
    <location>
        <begin position="802"/>
        <end position="821"/>
    </location>
</feature>
<comment type="caution">
    <text evidence="2">The sequence shown here is derived from an EMBL/GenBank/DDBJ whole genome shotgun (WGS) entry which is preliminary data.</text>
</comment>
<organism evidence="2 3">
    <name type="scientific">Meganyctiphanes norvegica</name>
    <name type="common">Northern krill</name>
    <name type="synonym">Thysanopoda norvegica</name>
    <dbReference type="NCBI Taxonomy" id="48144"/>
    <lineage>
        <taxon>Eukaryota</taxon>
        <taxon>Metazoa</taxon>
        <taxon>Ecdysozoa</taxon>
        <taxon>Arthropoda</taxon>
        <taxon>Crustacea</taxon>
        <taxon>Multicrustacea</taxon>
        <taxon>Malacostraca</taxon>
        <taxon>Eumalacostraca</taxon>
        <taxon>Eucarida</taxon>
        <taxon>Euphausiacea</taxon>
        <taxon>Euphausiidae</taxon>
        <taxon>Meganyctiphanes</taxon>
    </lineage>
</organism>
<dbReference type="AlphaFoldDB" id="A0AAV2QQ90"/>
<dbReference type="EMBL" id="CAXKWB010008263">
    <property type="protein sequence ID" value="CAL4090389.1"/>
    <property type="molecule type" value="Genomic_DNA"/>
</dbReference>
<feature type="compositionally biased region" description="Low complexity" evidence="1">
    <location>
        <begin position="812"/>
        <end position="821"/>
    </location>
</feature>
<name>A0AAV2QQ90_MEGNR</name>
<evidence type="ECO:0000313" key="2">
    <source>
        <dbReference type="EMBL" id="CAL4090389.1"/>
    </source>
</evidence>
<reference evidence="2 3" key="1">
    <citation type="submission" date="2024-05" db="EMBL/GenBank/DDBJ databases">
        <authorList>
            <person name="Wallberg A."/>
        </authorList>
    </citation>
    <scope>NUCLEOTIDE SEQUENCE [LARGE SCALE GENOMIC DNA]</scope>
</reference>
<dbReference type="Proteomes" id="UP001497623">
    <property type="component" value="Unassembled WGS sequence"/>
</dbReference>
<accession>A0AAV2QQ90</accession>
<evidence type="ECO:0000313" key="3">
    <source>
        <dbReference type="Proteomes" id="UP001497623"/>
    </source>
</evidence>
<proteinExistence type="predicted"/>
<feature type="compositionally biased region" description="Low complexity" evidence="1">
    <location>
        <begin position="512"/>
        <end position="530"/>
    </location>
</feature>
<evidence type="ECO:0000256" key="1">
    <source>
        <dbReference type="SAM" id="MobiDB-lite"/>
    </source>
</evidence>
<gene>
    <name evidence="2" type="ORF">MNOR_LOCUS14014</name>
</gene>
<protein>
    <submittedName>
        <fullName evidence="2">Uncharacterized protein</fullName>
    </submittedName>
</protein>
<sequence length="1041" mass="117177">MNSQSNASCNTTDGRQSPYHLSVTVTNISKDCKQSLNHLTVKSISKDDLEDSEYETGSSGSGSLVPWQGSLECLGTDQDSLDLQGSGQEEEKVQENLFIDILPKDTMLDRVLRCFEALHVFRNRDNLMANLRDQVVDLNKDYMFSSNSNSSYEKSHKQPANFEYLDSTDNWPPHLFFRDFSLEEKQFPVSEGGSVCSAADHKKFFNSSHCSSYDFLSTSESCDNIQTVKENIQIEENENFNGFIENILTPPGKFRSNNESEESVSPFCLITESEFKKKYGGDLNVAALGENNFDKILEKPCSSTENSLSNLEHLNRAGYFKNVLNDSIQSLENKNYESHDMNSLNIISLPTEESNLVPLNTTSITEKCLNEKHFSDVAKGNTEYNLDGGKENCLLSMSSIPSSSLPSIPPPVNFDTHPFYMNMVEKDSLESENINMSSSSSISNIMTIEKCESTGESPNKLDQKVLYDTDTLQNINSSLHDYSNNVSVDSNQNKKNVNNESVNKTSLINDPLNENSLSSGSFSENSPCNDSLNKTSINSLSSNKNSLSITNLSSDNYMMSKVISFSEISYPSLQVNKKKLNNFVQSKSFQSQKMYPESDIDSESDDKHSDQNSLNSINNEEVLETLIIKTDDSFKVEMNIGNIEHSNVANVDSNHFEEFANESSKTKIENTDEIYKEEDEKNNSLTLPKLENIEIMKNEKTSTGLTSVIGNFKNRILIDKTCENDTHIDDDDINVFNDSKSDERNVSAKINVTVLNNHVQSTIGKSEEISIESEHENNIKNCTYKKSNIVQTNIEENINSCKSSLSNPNSQTLKLPSKPLLTPPNMLASSSQTWRLPSKPLVTSPNTQCKPFTSSCYLNRDQLTPVQEEDDTPADEVDDLVLWTTDDPVLSMDEDSMFVEKHFHFRDSSNSSNNSFDECPSEPSYKSFLDTGLEPFANHVHSEAKPNNTVTLEGREPYSSHFQDDWSMGCESQLCTELRNLEPEHFVKLLPQLIQNEHMHTQSKTLHTCVLFLCCFPEMLLIGFVLRNNPMHTLSKVFRFL</sequence>